<evidence type="ECO:0000313" key="1">
    <source>
        <dbReference type="EMBL" id="EHL32236.1"/>
    </source>
</evidence>
<sequence length="50" mass="5401">MDLSLSGRLSLIKSVIPTLNSVAVLTSMRAELLSISRFAKGHRLSAMTID</sequence>
<keyword evidence="2" id="KW-1185">Reference proteome</keyword>
<dbReference type="EMBL" id="JH413801">
    <property type="protein sequence ID" value="EHL32236.1"/>
    <property type="molecule type" value="Genomic_DNA"/>
</dbReference>
<gene>
    <name evidence="1" type="ORF">LDG_5609</name>
</gene>
<organism evidence="1 2">
    <name type="scientific">Legionella drancourtii LLAP12</name>
    <dbReference type="NCBI Taxonomy" id="658187"/>
    <lineage>
        <taxon>Bacteria</taxon>
        <taxon>Pseudomonadati</taxon>
        <taxon>Pseudomonadota</taxon>
        <taxon>Gammaproteobacteria</taxon>
        <taxon>Legionellales</taxon>
        <taxon>Legionellaceae</taxon>
        <taxon>Legionella</taxon>
    </lineage>
</organism>
<accession>G9EK85</accession>
<dbReference type="HOGENOM" id="CLU_3119293_0_0_6"/>
<dbReference type="AlphaFoldDB" id="G9EK85"/>
<evidence type="ECO:0000313" key="2">
    <source>
        <dbReference type="Proteomes" id="UP000002770"/>
    </source>
</evidence>
<reference evidence="1 2" key="1">
    <citation type="journal article" date="2011" name="BMC Genomics">
        <title>Insight into cross-talk between intra-amoebal pathogens.</title>
        <authorList>
            <person name="Gimenez G."/>
            <person name="Bertelli C."/>
            <person name="Moliner C."/>
            <person name="Robert C."/>
            <person name="Raoult D."/>
            <person name="Fournier P.E."/>
            <person name="Greub G."/>
        </authorList>
    </citation>
    <scope>NUCLEOTIDE SEQUENCE [LARGE SCALE GENOMIC DNA]</scope>
    <source>
        <strain evidence="1 2">LLAP12</strain>
    </source>
</reference>
<proteinExistence type="predicted"/>
<dbReference type="InParanoid" id="G9EK85"/>
<protein>
    <submittedName>
        <fullName evidence="1">Uncharacterized protein</fullName>
    </submittedName>
</protein>
<name>G9EK85_9GAMM</name>
<dbReference type="Proteomes" id="UP000002770">
    <property type="component" value="Unassembled WGS sequence"/>
</dbReference>